<dbReference type="Proteomes" id="UP001230649">
    <property type="component" value="Unassembled WGS sequence"/>
</dbReference>
<keyword evidence="2" id="KW-1185">Reference proteome</keyword>
<name>A0ACC2VRH9_9TREE</name>
<proteinExistence type="predicted"/>
<gene>
    <name evidence="1" type="ORF">QFC20_005193</name>
</gene>
<evidence type="ECO:0000313" key="2">
    <source>
        <dbReference type="Proteomes" id="UP001230649"/>
    </source>
</evidence>
<protein>
    <submittedName>
        <fullName evidence="1">Uncharacterized protein</fullName>
    </submittedName>
</protein>
<dbReference type="EMBL" id="JASBWS010000068">
    <property type="protein sequence ID" value="KAJ9101660.1"/>
    <property type="molecule type" value="Genomic_DNA"/>
</dbReference>
<reference evidence="1" key="1">
    <citation type="submission" date="2023-04" db="EMBL/GenBank/DDBJ databases">
        <title>Draft Genome sequencing of Naganishia species isolated from polar environments using Oxford Nanopore Technology.</title>
        <authorList>
            <person name="Leo P."/>
            <person name="Venkateswaran K."/>
        </authorList>
    </citation>
    <scope>NUCLEOTIDE SEQUENCE</scope>
    <source>
        <strain evidence="1">MNA-CCFEE 5262</strain>
    </source>
</reference>
<accession>A0ACC2VRH9</accession>
<comment type="caution">
    <text evidence="1">The sequence shown here is derived from an EMBL/GenBank/DDBJ whole genome shotgun (WGS) entry which is preliminary data.</text>
</comment>
<organism evidence="1 2">
    <name type="scientific">Naganishia adeliensis</name>
    <dbReference type="NCBI Taxonomy" id="92952"/>
    <lineage>
        <taxon>Eukaryota</taxon>
        <taxon>Fungi</taxon>
        <taxon>Dikarya</taxon>
        <taxon>Basidiomycota</taxon>
        <taxon>Agaricomycotina</taxon>
        <taxon>Tremellomycetes</taxon>
        <taxon>Filobasidiales</taxon>
        <taxon>Filobasidiaceae</taxon>
        <taxon>Naganishia</taxon>
    </lineage>
</organism>
<evidence type="ECO:0000313" key="1">
    <source>
        <dbReference type="EMBL" id="KAJ9101660.1"/>
    </source>
</evidence>
<sequence>MTDSQNHLPAHHSAGPLQSLYTRPDELVSLDAGAKEEENQYLNPEAFTELTLEDVKDTADSGETVAYRQVSSDHTKPTFFIRNPTLIYGLTQAGGAAFFQRACEIIGYEWPPRLLPLFLQKTVAAFPIVDSRRLQAYLTDQSQTPSAPYALFSAILAHMTTYISEIRPHHKQLWVQVLLAMEDEFRLPRIQTVQLALLILTSRPAINSGQNTILTARAIGTAQLIGLHIDPTDWKLPRWERNLRKRVLWGLLIHDLHNSNFSVAVPTIEDMDPDTNPTSDEQDSMRAFCGMCRLTLILDDLLLEFYNVQASLNPQRGPTRLRILEGISEDLENFGRGLPESFRIDRSKATPATGVRSLQLSQLGLSLSIVRLSLGALQDTPSANVLQALQMGLILRIMILAKRQDSPLRVSCGNLLARMISTLTAAHHGYSWDVASLALDRIAIIIASVEGELPEVSPLRTTFSQHIQQSAPLRARPTQAKTENHLTPPPLKESMAHSQPSTDNIPIMSDGLWWMHNDITNFPENFNWTLDGFAQFAANDAANGPGMF</sequence>